<sequence length="109" mass="12060">MGKILPDVTPEHYESAFVSSVLIFLFATGFPGISPESNQNSSPISEVLEGRRLITGTAMLFERFNEMGVDAKLSGWLCVPDTEESLEKNEENSDDSSDDDAKKLHDLHK</sequence>
<dbReference type="STRING" id="1316194.A0A1Q5T2T7"/>
<protein>
    <submittedName>
        <fullName evidence="2">Uncharacterized protein</fullName>
    </submittedName>
</protein>
<accession>A0A1Q5T2T7</accession>
<evidence type="ECO:0000313" key="3">
    <source>
        <dbReference type="Proteomes" id="UP000186955"/>
    </source>
</evidence>
<comment type="caution">
    <text evidence="2">The sequence shown here is derived from an EMBL/GenBank/DDBJ whole genome shotgun (WGS) entry which is preliminary data.</text>
</comment>
<dbReference type="EMBL" id="MNBE01000719">
    <property type="protein sequence ID" value="OKO94544.1"/>
    <property type="molecule type" value="Genomic_DNA"/>
</dbReference>
<feature type="region of interest" description="Disordered" evidence="1">
    <location>
        <begin position="83"/>
        <end position="109"/>
    </location>
</feature>
<feature type="compositionally biased region" description="Basic and acidic residues" evidence="1">
    <location>
        <begin position="99"/>
        <end position="109"/>
    </location>
</feature>
<reference evidence="2 3" key="1">
    <citation type="submission" date="2016-10" db="EMBL/GenBank/DDBJ databases">
        <title>Genome sequence of the ascomycete fungus Penicillium subrubescens.</title>
        <authorList>
            <person name="De Vries R.P."/>
            <person name="Peng M."/>
            <person name="Dilokpimol A."/>
            <person name="Hilden K."/>
            <person name="Makela M.R."/>
            <person name="Grigoriev I."/>
            <person name="Riley R."/>
            <person name="Granchi Z."/>
        </authorList>
    </citation>
    <scope>NUCLEOTIDE SEQUENCE [LARGE SCALE GENOMIC DNA]</scope>
    <source>
        <strain evidence="2 3">CBS 132785</strain>
    </source>
</reference>
<evidence type="ECO:0000256" key="1">
    <source>
        <dbReference type="SAM" id="MobiDB-lite"/>
    </source>
</evidence>
<proteinExistence type="predicted"/>
<name>A0A1Q5T2T7_9EURO</name>
<keyword evidence="3" id="KW-1185">Reference proteome</keyword>
<organism evidence="2 3">
    <name type="scientific">Penicillium subrubescens</name>
    <dbReference type="NCBI Taxonomy" id="1316194"/>
    <lineage>
        <taxon>Eukaryota</taxon>
        <taxon>Fungi</taxon>
        <taxon>Dikarya</taxon>
        <taxon>Ascomycota</taxon>
        <taxon>Pezizomycotina</taxon>
        <taxon>Eurotiomycetes</taxon>
        <taxon>Eurotiomycetidae</taxon>
        <taxon>Eurotiales</taxon>
        <taxon>Aspergillaceae</taxon>
        <taxon>Penicillium</taxon>
    </lineage>
</organism>
<dbReference type="Proteomes" id="UP000186955">
    <property type="component" value="Unassembled WGS sequence"/>
</dbReference>
<evidence type="ECO:0000313" key="2">
    <source>
        <dbReference type="EMBL" id="OKO94544.1"/>
    </source>
</evidence>
<gene>
    <name evidence="2" type="ORF">PENSUB_11811</name>
</gene>
<dbReference type="AlphaFoldDB" id="A0A1Q5T2T7"/>